<dbReference type="Proteomes" id="UP000093796">
    <property type="component" value="Unassembled WGS sequence"/>
</dbReference>
<dbReference type="AlphaFoldDB" id="A0A1A0CKX6"/>
<name>A0A1A0CKX6_ACEPA</name>
<dbReference type="EMBL" id="LYUD01000148">
    <property type="protein sequence ID" value="OAZ63007.1"/>
    <property type="molecule type" value="Genomic_DNA"/>
</dbReference>
<organism evidence="1 2">
    <name type="scientific">Acetobacter pasteurianus</name>
    <name type="common">Acetobacter turbidans</name>
    <dbReference type="NCBI Taxonomy" id="438"/>
    <lineage>
        <taxon>Bacteria</taxon>
        <taxon>Pseudomonadati</taxon>
        <taxon>Pseudomonadota</taxon>
        <taxon>Alphaproteobacteria</taxon>
        <taxon>Acetobacterales</taxon>
        <taxon>Acetobacteraceae</taxon>
        <taxon>Acetobacter</taxon>
    </lineage>
</organism>
<dbReference type="InterPro" id="IPR037185">
    <property type="entry name" value="EmrE-like"/>
</dbReference>
<accession>A0A1A0CKX6</accession>
<dbReference type="GO" id="GO:0016020">
    <property type="term" value="C:membrane"/>
    <property type="evidence" value="ECO:0007669"/>
    <property type="project" value="InterPro"/>
</dbReference>
<dbReference type="eggNOG" id="COG0697">
    <property type="taxonomic scope" value="Bacteria"/>
</dbReference>
<gene>
    <name evidence="1" type="ORF">SRCM100623_02574</name>
</gene>
<dbReference type="PANTHER" id="PTHR22911">
    <property type="entry name" value="ACYL-MALONYL CONDENSING ENZYME-RELATED"/>
    <property type="match status" value="1"/>
</dbReference>
<sequence length="312" mass="33613">MKLSPPTKGLLLSLLGFAAFSISDAFSKLLTGRLNPFEVAFSGGVFGLLLVPFVKTRGQSWLNILPIQKPGMWWIRAVATFIATAASVESFMLLSMPEALSLMFLMPFIATILSVVALKEKVSPWGWVAVAIGFAGVLIVLRPGVRPLHFGHACALAAAIASAVNVIAYRVAGTGTTKLGVLGSSLAGPLLGDGLLALPNFTWPDTVTDWGNLFGYGFLAALGQLLIMLAATLTPASRVALPQYTQMVWAVLFSYTLFHEPLDKWTIIGVTVVTLSGMLDWFRKHLLILKQRRLARKQARLQPANPTPADAK</sequence>
<dbReference type="Pfam" id="PF00892">
    <property type="entry name" value="EamA"/>
    <property type="match status" value="2"/>
</dbReference>
<evidence type="ECO:0000313" key="2">
    <source>
        <dbReference type="Proteomes" id="UP000093796"/>
    </source>
</evidence>
<reference evidence="1 2" key="1">
    <citation type="submission" date="2016-05" db="EMBL/GenBank/DDBJ databases">
        <title>Genome sequencing of Acetobacter pasteurianus strain SRCM100623.</title>
        <authorList>
            <person name="Song Y.R."/>
        </authorList>
    </citation>
    <scope>NUCLEOTIDE SEQUENCE [LARGE SCALE GENOMIC DNA]</scope>
    <source>
        <strain evidence="1 2">SRCM100623</strain>
    </source>
</reference>
<dbReference type="OrthoDB" id="9812899at2"/>
<comment type="caution">
    <text evidence="1">The sequence shown here is derived from an EMBL/GenBank/DDBJ whole genome shotgun (WGS) entry which is preliminary data.</text>
</comment>
<dbReference type="SUPFAM" id="SSF103481">
    <property type="entry name" value="Multidrug resistance efflux transporter EmrE"/>
    <property type="match status" value="2"/>
</dbReference>
<proteinExistence type="predicted"/>
<dbReference type="PATRIC" id="fig|438.15.peg.2854"/>
<protein>
    <submittedName>
        <fullName evidence="1">Uncharacterized protein</fullName>
    </submittedName>
</protein>
<dbReference type="PANTHER" id="PTHR22911:SF135">
    <property type="entry name" value="BLR4310 PROTEIN"/>
    <property type="match status" value="1"/>
</dbReference>
<dbReference type="InterPro" id="IPR000620">
    <property type="entry name" value="EamA_dom"/>
</dbReference>
<dbReference type="RefSeq" id="WP_003628605.1">
    <property type="nucleotide sequence ID" value="NZ_LYUD01000148.1"/>
</dbReference>
<evidence type="ECO:0000313" key="1">
    <source>
        <dbReference type="EMBL" id="OAZ63007.1"/>
    </source>
</evidence>